<feature type="domain" description="ABC transporter" evidence="3">
    <location>
        <begin position="33"/>
        <end position="266"/>
    </location>
</feature>
<evidence type="ECO:0000313" key="5">
    <source>
        <dbReference type="Proteomes" id="UP000254863"/>
    </source>
</evidence>
<evidence type="ECO:0000256" key="2">
    <source>
        <dbReference type="ARBA" id="ARBA00022840"/>
    </source>
</evidence>
<dbReference type="PANTHER" id="PTHR24221:SF654">
    <property type="entry name" value="ATP-BINDING CASSETTE SUB-FAMILY B MEMBER 6"/>
    <property type="match status" value="1"/>
</dbReference>
<dbReference type="PROSITE" id="PS50893">
    <property type="entry name" value="ABC_TRANSPORTER_2"/>
    <property type="match status" value="1"/>
</dbReference>
<evidence type="ECO:0000259" key="3">
    <source>
        <dbReference type="PROSITE" id="PS50893"/>
    </source>
</evidence>
<dbReference type="CDD" id="cd03247">
    <property type="entry name" value="ABCC_cytochrome_bd"/>
    <property type="match status" value="1"/>
</dbReference>
<dbReference type="GO" id="GO:0034040">
    <property type="term" value="F:ATPase-coupled lipid transmembrane transporter activity"/>
    <property type="evidence" value="ECO:0007669"/>
    <property type="project" value="TreeGrafter"/>
</dbReference>
<dbReference type="AlphaFoldDB" id="A0A7H4N2S2"/>
<name>A0A7H4N2S2_9ENTR</name>
<dbReference type="GO" id="GO:0016887">
    <property type="term" value="F:ATP hydrolysis activity"/>
    <property type="evidence" value="ECO:0007669"/>
    <property type="project" value="InterPro"/>
</dbReference>
<keyword evidence="1" id="KW-0547">Nucleotide-binding</keyword>
<proteinExistence type="predicted"/>
<protein>
    <submittedName>
        <fullName evidence="4">Transport ATP-binding protein CydC</fullName>
        <ecNumber evidence="4">3.6.3.-</ecNumber>
    </submittedName>
</protein>
<dbReference type="Pfam" id="PF00005">
    <property type="entry name" value="ABC_tran"/>
    <property type="match status" value="1"/>
</dbReference>
<dbReference type="EC" id="3.6.3.-" evidence="4"/>
<dbReference type="SMART" id="SM00382">
    <property type="entry name" value="AAA"/>
    <property type="match status" value="1"/>
</dbReference>
<evidence type="ECO:0000256" key="1">
    <source>
        <dbReference type="ARBA" id="ARBA00022741"/>
    </source>
</evidence>
<dbReference type="GO" id="GO:0005524">
    <property type="term" value="F:ATP binding"/>
    <property type="evidence" value="ECO:0007669"/>
    <property type="project" value="UniProtKB-KW"/>
</dbReference>
<accession>A0A7H4N2S2</accession>
<keyword evidence="4" id="KW-0378">Hydrolase</keyword>
<dbReference type="PANTHER" id="PTHR24221">
    <property type="entry name" value="ATP-BINDING CASSETTE SUB-FAMILY B"/>
    <property type="match status" value="1"/>
</dbReference>
<dbReference type="InterPro" id="IPR003439">
    <property type="entry name" value="ABC_transporter-like_ATP-bd"/>
</dbReference>
<comment type="caution">
    <text evidence="4">The sequence shown here is derived from an EMBL/GenBank/DDBJ whole genome shotgun (WGS) entry which is preliminary data.</text>
</comment>
<dbReference type="EMBL" id="UGMS01000001">
    <property type="protein sequence ID" value="STV75980.1"/>
    <property type="molecule type" value="Genomic_DNA"/>
</dbReference>
<sequence length="267" mass="29526">MIASAKRITQITEQEPEVVFPQGEGQTLDRVSLRLHQVTFSYPQQPSPALEKVSLQIEAGEHIAILGRTGCGKSTLLQLLTRAWDPAEGEILLNNQPLGQFNEATLRRAMSVVPQRVHLFSATLRDNLLLASPGASDARLAQTLERVGLAKLLEDSGLNSWLGEGGRQLSGGELRRLAIARALLHDAPVMLLDEPTEGLDATTESQILDLLAEVMREKTVLMVTHRLRGLARFNQIIVMDNGKIIEQGSHAELLAEQGRYYQFKQRL</sequence>
<dbReference type="SUPFAM" id="SSF52540">
    <property type="entry name" value="P-loop containing nucleoside triphosphate hydrolases"/>
    <property type="match status" value="1"/>
</dbReference>
<dbReference type="InterPro" id="IPR027417">
    <property type="entry name" value="P-loop_NTPase"/>
</dbReference>
<dbReference type="InterPro" id="IPR017871">
    <property type="entry name" value="ABC_transporter-like_CS"/>
</dbReference>
<dbReference type="Proteomes" id="UP000254863">
    <property type="component" value="Unassembled WGS sequence"/>
</dbReference>
<dbReference type="PROSITE" id="PS00211">
    <property type="entry name" value="ABC_TRANSPORTER_1"/>
    <property type="match status" value="1"/>
</dbReference>
<dbReference type="Gene3D" id="3.40.50.300">
    <property type="entry name" value="P-loop containing nucleotide triphosphate hydrolases"/>
    <property type="match status" value="1"/>
</dbReference>
<dbReference type="InterPro" id="IPR039421">
    <property type="entry name" value="Type_1_exporter"/>
</dbReference>
<reference evidence="4 5" key="1">
    <citation type="submission" date="2018-06" db="EMBL/GenBank/DDBJ databases">
        <authorList>
            <consortium name="Pathogen Informatics"/>
            <person name="Doyle S."/>
        </authorList>
    </citation>
    <scope>NUCLEOTIDE SEQUENCE [LARGE SCALE GENOMIC DNA]</scope>
    <source>
        <strain evidence="4 5">NCTC11685</strain>
    </source>
</reference>
<gene>
    <name evidence="4" type="primary">msbA_6</name>
    <name evidence="4" type="ORF">NCTC11685_01551</name>
</gene>
<dbReference type="FunFam" id="3.40.50.300:FF:001297">
    <property type="entry name" value="Cysteine/glutathione ABC transporter ATP-binding protein/permease CydC"/>
    <property type="match status" value="1"/>
</dbReference>
<keyword evidence="2 4" id="KW-0067">ATP-binding</keyword>
<dbReference type="InterPro" id="IPR003593">
    <property type="entry name" value="AAA+_ATPase"/>
</dbReference>
<organism evidence="4 5">
    <name type="scientific">Klebsiella michiganensis</name>
    <dbReference type="NCBI Taxonomy" id="1134687"/>
    <lineage>
        <taxon>Bacteria</taxon>
        <taxon>Pseudomonadati</taxon>
        <taxon>Pseudomonadota</taxon>
        <taxon>Gammaproteobacteria</taxon>
        <taxon>Enterobacterales</taxon>
        <taxon>Enterobacteriaceae</taxon>
        <taxon>Klebsiella/Raoultella group</taxon>
        <taxon>Klebsiella</taxon>
    </lineage>
</organism>
<evidence type="ECO:0000313" key="4">
    <source>
        <dbReference type="EMBL" id="STV75980.1"/>
    </source>
</evidence>